<dbReference type="Proteomes" id="UP000027222">
    <property type="component" value="Unassembled WGS sequence"/>
</dbReference>
<evidence type="ECO:0000313" key="1">
    <source>
        <dbReference type="EMBL" id="KDR69500.1"/>
    </source>
</evidence>
<reference evidence="2" key="1">
    <citation type="journal article" date="2014" name="Proc. Natl. Acad. Sci. U.S.A.">
        <title>Extensive sampling of basidiomycete genomes demonstrates inadequacy of the white-rot/brown-rot paradigm for wood decay fungi.</title>
        <authorList>
            <person name="Riley R."/>
            <person name="Salamov A.A."/>
            <person name="Brown D.W."/>
            <person name="Nagy L.G."/>
            <person name="Floudas D."/>
            <person name="Held B.W."/>
            <person name="Levasseur A."/>
            <person name="Lombard V."/>
            <person name="Morin E."/>
            <person name="Otillar R."/>
            <person name="Lindquist E.A."/>
            <person name="Sun H."/>
            <person name="LaButti K.M."/>
            <person name="Schmutz J."/>
            <person name="Jabbour D."/>
            <person name="Luo H."/>
            <person name="Baker S.E."/>
            <person name="Pisabarro A.G."/>
            <person name="Walton J.D."/>
            <person name="Blanchette R.A."/>
            <person name="Henrissat B."/>
            <person name="Martin F."/>
            <person name="Cullen D."/>
            <person name="Hibbett D.S."/>
            <person name="Grigoriev I.V."/>
        </authorList>
    </citation>
    <scope>NUCLEOTIDE SEQUENCE [LARGE SCALE GENOMIC DNA]</scope>
    <source>
        <strain evidence="2">CBS 339.88</strain>
    </source>
</reference>
<dbReference type="EMBL" id="KL142402">
    <property type="protein sequence ID" value="KDR69500.1"/>
    <property type="molecule type" value="Genomic_DNA"/>
</dbReference>
<proteinExistence type="predicted"/>
<gene>
    <name evidence="1" type="ORF">GALMADRAFT_145537</name>
</gene>
<organism evidence="1 2">
    <name type="scientific">Galerina marginata (strain CBS 339.88)</name>
    <dbReference type="NCBI Taxonomy" id="685588"/>
    <lineage>
        <taxon>Eukaryota</taxon>
        <taxon>Fungi</taxon>
        <taxon>Dikarya</taxon>
        <taxon>Basidiomycota</taxon>
        <taxon>Agaricomycotina</taxon>
        <taxon>Agaricomycetes</taxon>
        <taxon>Agaricomycetidae</taxon>
        <taxon>Agaricales</taxon>
        <taxon>Agaricineae</taxon>
        <taxon>Strophariaceae</taxon>
        <taxon>Galerina</taxon>
    </lineage>
</organism>
<dbReference type="AlphaFoldDB" id="A0A067SF03"/>
<sequence>MSRYPNLSPSPNADLKFQTLAIPTTAPYLIFVDLGPASRLFSISKERPYKQKSHSLSHITPINRPTYHRHHCVALPRAFNCKAFHCVRQEDSPNFSFSSVFASSKGIWKIRWSWTRVLESVE</sequence>
<name>A0A067SF03_GALM3</name>
<keyword evidence="2" id="KW-1185">Reference proteome</keyword>
<dbReference type="HOGENOM" id="CLU_2026911_0_0_1"/>
<accession>A0A067SF03</accession>
<evidence type="ECO:0000313" key="2">
    <source>
        <dbReference type="Proteomes" id="UP000027222"/>
    </source>
</evidence>
<protein>
    <submittedName>
        <fullName evidence="1">Uncharacterized protein</fullName>
    </submittedName>
</protein>